<accession>A0A3G2KCR9</accession>
<dbReference type="EMBL" id="MH834594">
    <property type="protein sequence ID" value="AYN56808.1"/>
    <property type="molecule type" value="Genomic_DNA"/>
</dbReference>
<feature type="transmembrane region" description="Helical" evidence="1">
    <location>
        <begin position="39"/>
        <end position="60"/>
    </location>
</feature>
<evidence type="ECO:0000256" key="1">
    <source>
        <dbReference type="SAM" id="Phobius"/>
    </source>
</evidence>
<dbReference type="KEGG" id="vg:77924925"/>
<name>A0A3G2KCR9_9CAUD</name>
<dbReference type="Proteomes" id="UP000268902">
    <property type="component" value="Segment"/>
</dbReference>
<keyword evidence="1" id="KW-0472">Membrane</keyword>
<evidence type="ECO:0000313" key="2">
    <source>
        <dbReference type="EMBL" id="AYN56808.1"/>
    </source>
</evidence>
<dbReference type="GeneID" id="77924925"/>
<dbReference type="RefSeq" id="YP_010649377.1">
    <property type="nucleotide sequence ID" value="NC_070766.1"/>
</dbReference>
<feature type="transmembrane region" description="Helical" evidence="1">
    <location>
        <begin position="6"/>
        <end position="27"/>
    </location>
</feature>
<keyword evidence="1" id="KW-1133">Transmembrane helix</keyword>
<gene>
    <name evidence="2" type="primary">21</name>
    <name evidence="2" type="ORF">PBI_ADAIA_21</name>
</gene>
<keyword evidence="3" id="KW-1185">Reference proteome</keyword>
<proteinExistence type="predicted"/>
<evidence type="ECO:0000313" key="3">
    <source>
        <dbReference type="Proteomes" id="UP000268902"/>
    </source>
</evidence>
<keyword evidence="1" id="KW-0812">Transmembrane</keyword>
<organism evidence="2 3">
    <name type="scientific">Arthrobacter phage Adaia</name>
    <dbReference type="NCBI Taxonomy" id="2419945"/>
    <lineage>
        <taxon>Viruses</taxon>
        <taxon>Duplodnaviria</taxon>
        <taxon>Heunggongvirae</taxon>
        <taxon>Uroviricota</taxon>
        <taxon>Caudoviricetes</taxon>
        <taxon>Adaiavirus</taxon>
        <taxon>Adaiavirus adaia</taxon>
    </lineage>
</organism>
<sequence>MNWLETTAILFICIFTAIGLSLAIAVGIDGVRSKRIPRVVSYSIAAFPFVGLTAIMVWLAA</sequence>
<reference evidence="2 3" key="1">
    <citation type="submission" date="2018-09" db="EMBL/GenBank/DDBJ databases">
        <authorList>
            <person name="Fryberger R.B."/>
            <person name="Stoner T.H."/>
            <person name="Garlena R.A."/>
            <person name="Russell D.A."/>
            <person name="Pope W.H."/>
            <person name="Jacobs-Sera D."/>
            <person name="Hatfull G.F."/>
        </authorList>
    </citation>
    <scope>NUCLEOTIDE SEQUENCE [LARGE SCALE GENOMIC DNA]</scope>
</reference>
<protein>
    <submittedName>
        <fullName evidence="2">Uncharacterized protein</fullName>
    </submittedName>
</protein>